<dbReference type="RefSeq" id="WP_066235473.1">
    <property type="nucleotide sequence ID" value="NZ_JARTFQ010000005.1"/>
</dbReference>
<name>A0ABU6NZN6_9BACI</name>
<keyword evidence="3" id="KW-1185">Reference proteome</keyword>
<evidence type="ECO:0000313" key="3">
    <source>
        <dbReference type="Proteomes" id="UP001342826"/>
    </source>
</evidence>
<organism evidence="2 3">
    <name type="scientific">Metabacillus fastidiosus</name>
    <dbReference type="NCBI Taxonomy" id="1458"/>
    <lineage>
        <taxon>Bacteria</taxon>
        <taxon>Bacillati</taxon>
        <taxon>Bacillota</taxon>
        <taxon>Bacilli</taxon>
        <taxon>Bacillales</taxon>
        <taxon>Bacillaceae</taxon>
        <taxon>Metabacillus</taxon>
    </lineage>
</organism>
<evidence type="ECO:0000313" key="2">
    <source>
        <dbReference type="EMBL" id="MED4402496.1"/>
    </source>
</evidence>
<accession>A0ABU6NZN6</accession>
<evidence type="ECO:0000256" key="1">
    <source>
        <dbReference type="SAM" id="MobiDB-lite"/>
    </source>
</evidence>
<dbReference type="Proteomes" id="UP001342826">
    <property type="component" value="Unassembled WGS sequence"/>
</dbReference>
<feature type="region of interest" description="Disordered" evidence="1">
    <location>
        <begin position="36"/>
        <end position="75"/>
    </location>
</feature>
<dbReference type="EMBL" id="JARTFS010000012">
    <property type="protein sequence ID" value="MED4402496.1"/>
    <property type="molecule type" value="Genomic_DNA"/>
</dbReference>
<dbReference type="GeneID" id="301143210"/>
<protein>
    <submittedName>
        <fullName evidence="2">Uncharacterized protein</fullName>
    </submittedName>
</protein>
<gene>
    <name evidence="2" type="ORF">P9271_14350</name>
</gene>
<proteinExistence type="predicted"/>
<sequence length="75" mass="8570">MTEPQQPGNKNLPDFKELDDRVIAERNTSEPILVIKTNLDPKDPSEENPYFKNANDTNSESLKDFFDDENGLDKS</sequence>
<reference evidence="2 3" key="1">
    <citation type="submission" date="2023-03" db="EMBL/GenBank/DDBJ databases">
        <title>Bacillus Genome Sequencing.</title>
        <authorList>
            <person name="Dunlap C."/>
        </authorList>
    </citation>
    <scope>NUCLEOTIDE SEQUENCE [LARGE SCALE GENOMIC DNA]</scope>
    <source>
        <strain evidence="2 3">NRS-1717</strain>
    </source>
</reference>
<feature type="compositionally biased region" description="Basic and acidic residues" evidence="1">
    <location>
        <begin position="61"/>
        <end position="75"/>
    </location>
</feature>
<comment type="caution">
    <text evidence="2">The sequence shown here is derived from an EMBL/GenBank/DDBJ whole genome shotgun (WGS) entry which is preliminary data.</text>
</comment>